<name>A0A0F9XGW9_9ZZZZ</name>
<protein>
    <submittedName>
        <fullName evidence="1">Uncharacterized protein</fullName>
    </submittedName>
</protein>
<comment type="caution">
    <text evidence="1">The sequence shown here is derived from an EMBL/GenBank/DDBJ whole genome shotgun (WGS) entry which is preliminary data.</text>
</comment>
<organism evidence="1">
    <name type="scientific">marine sediment metagenome</name>
    <dbReference type="NCBI Taxonomy" id="412755"/>
    <lineage>
        <taxon>unclassified sequences</taxon>
        <taxon>metagenomes</taxon>
        <taxon>ecological metagenomes</taxon>
    </lineage>
</organism>
<sequence>MTVKLMYEAAIEAIEHVGQTNWSGRVEAAKVWLKRILDGKTDKSLDQIQKEINEN</sequence>
<reference evidence="1" key="1">
    <citation type="journal article" date="2015" name="Nature">
        <title>Complex archaea that bridge the gap between prokaryotes and eukaryotes.</title>
        <authorList>
            <person name="Spang A."/>
            <person name="Saw J.H."/>
            <person name="Jorgensen S.L."/>
            <person name="Zaremba-Niedzwiedzka K."/>
            <person name="Martijn J."/>
            <person name="Lind A.E."/>
            <person name="van Eijk R."/>
            <person name="Schleper C."/>
            <person name="Guy L."/>
            <person name="Ettema T.J."/>
        </authorList>
    </citation>
    <scope>NUCLEOTIDE SEQUENCE</scope>
</reference>
<evidence type="ECO:0000313" key="1">
    <source>
        <dbReference type="EMBL" id="KKN91168.1"/>
    </source>
</evidence>
<dbReference type="AlphaFoldDB" id="A0A0F9XGW9"/>
<accession>A0A0F9XGW9</accession>
<proteinExistence type="predicted"/>
<dbReference type="EMBL" id="LAZR01000105">
    <property type="protein sequence ID" value="KKN91168.1"/>
    <property type="molecule type" value="Genomic_DNA"/>
</dbReference>
<gene>
    <name evidence="1" type="ORF">LCGC14_0220340</name>
</gene>